<organism evidence="1">
    <name type="scientific">viral metagenome</name>
    <dbReference type="NCBI Taxonomy" id="1070528"/>
    <lineage>
        <taxon>unclassified sequences</taxon>
        <taxon>metagenomes</taxon>
        <taxon>organismal metagenomes</taxon>
    </lineage>
</organism>
<dbReference type="AlphaFoldDB" id="A0A6C0DLG1"/>
<protein>
    <recommendedName>
        <fullName evidence="2">DUF2268 domain-containing protein</fullName>
    </recommendedName>
</protein>
<reference evidence="1" key="1">
    <citation type="journal article" date="2020" name="Nature">
        <title>Giant virus diversity and host interactions through global metagenomics.</title>
        <authorList>
            <person name="Schulz F."/>
            <person name="Roux S."/>
            <person name="Paez-Espino D."/>
            <person name="Jungbluth S."/>
            <person name="Walsh D.A."/>
            <person name="Denef V.J."/>
            <person name="McMahon K.D."/>
            <person name="Konstantinidis K.T."/>
            <person name="Eloe-Fadrosh E.A."/>
            <person name="Kyrpides N.C."/>
            <person name="Woyke T."/>
        </authorList>
    </citation>
    <scope>NUCLEOTIDE SEQUENCE</scope>
    <source>
        <strain evidence="1">GVMAG-M-3300023174-30</strain>
    </source>
</reference>
<proteinExistence type="predicted"/>
<name>A0A6C0DLG1_9ZZZZ</name>
<accession>A0A6C0DLG1</accession>
<evidence type="ECO:0000313" key="1">
    <source>
        <dbReference type="EMBL" id="QHT17766.1"/>
    </source>
</evidence>
<dbReference type="EMBL" id="MN739644">
    <property type="protein sequence ID" value="QHT17766.1"/>
    <property type="molecule type" value="Genomic_DNA"/>
</dbReference>
<evidence type="ECO:0008006" key="2">
    <source>
        <dbReference type="Google" id="ProtNLM"/>
    </source>
</evidence>
<sequence>MNSLIKKDINRFFTYNSQYNKYMDELDSYEYFSYKNMNVHIYYRKYKDNLDINHIKRVIKRVFVISQFIPYDLNIYLLLSPFKKTFNLEDYRKPLKTINCNSAFTYLNKPIIYILRFEEYPKVLMHELIHHITQIHSNFSSYNENRLKTHFKINNPSLDPNEAIVEFWATIMHLYQISIEYNLDFYKLFLKELQYSLYKSSQILTIQKESPNGIYTDETNTYAYIIFKTIFMYNLLEFQKIYTFPYNDTVLTDFLIKHSPLPLSSLSSIKNKKSLRFMIHSNY</sequence>